<gene>
    <name evidence="2" type="ORF">LG632_24500</name>
</gene>
<evidence type="ECO:0000256" key="1">
    <source>
        <dbReference type="SAM" id="MobiDB-lite"/>
    </source>
</evidence>
<accession>A0ABS8BD04</accession>
<keyword evidence="3" id="KW-1185">Reference proteome</keyword>
<feature type="region of interest" description="Disordered" evidence="1">
    <location>
        <begin position="31"/>
        <end position="56"/>
    </location>
</feature>
<comment type="caution">
    <text evidence="2">The sequence shown here is derived from an EMBL/GenBank/DDBJ whole genome shotgun (WGS) entry which is preliminary data.</text>
</comment>
<name>A0ABS8BD04_9ACTN</name>
<evidence type="ECO:0000313" key="2">
    <source>
        <dbReference type="EMBL" id="MCB5182524.1"/>
    </source>
</evidence>
<dbReference type="RefSeq" id="WP_226729680.1">
    <property type="nucleotide sequence ID" value="NZ_JAJAUY010000131.1"/>
</dbReference>
<reference evidence="2 3" key="1">
    <citation type="submission" date="2021-10" db="EMBL/GenBank/DDBJ databases">
        <title>Streptomyces sp. strain SMC 277, a novel streptomycete isolated from soil.</title>
        <authorList>
            <person name="Chanama M."/>
        </authorList>
    </citation>
    <scope>NUCLEOTIDE SEQUENCE [LARGE SCALE GENOMIC DNA]</scope>
    <source>
        <strain evidence="2 3">SMC 277</strain>
    </source>
</reference>
<organism evidence="2 3">
    <name type="scientific">Streptomyces antimicrobicus</name>
    <dbReference type="NCBI Taxonomy" id="2883108"/>
    <lineage>
        <taxon>Bacteria</taxon>
        <taxon>Bacillati</taxon>
        <taxon>Actinomycetota</taxon>
        <taxon>Actinomycetes</taxon>
        <taxon>Kitasatosporales</taxon>
        <taxon>Streptomycetaceae</taxon>
        <taxon>Streptomyces</taxon>
    </lineage>
</organism>
<sequence>MSAAEREDVPRPSAVPPGPLSMQALLASCAAATAVSTPPRTPPRDDPPAPQEAEAA</sequence>
<evidence type="ECO:0000313" key="3">
    <source>
        <dbReference type="Proteomes" id="UP001199054"/>
    </source>
</evidence>
<feature type="region of interest" description="Disordered" evidence="1">
    <location>
        <begin position="1"/>
        <end position="20"/>
    </location>
</feature>
<proteinExistence type="predicted"/>
<dbReference type="Proteomes" id="UP001199054">
    <property type="component" value="Unassembled WGS sequence"/>
</dbReference>
<dbReference type="EMBL" id="JAJAUY010000131">
    <property type="protein sequence ID" value="MCB5182524.1"/>
    <property type="molecule type" value="Genomic_DNA"/>
</dbReference>
<feature type="compositionally biased region" description="Basic and acidic residues" evidence="1">
    <location>
        <begin position="1"/>
        <end position="10"/>
    </location>
</feature>
<protein>
    <submittedName>
        <fullName evidence="2">Uncharacterized protein</fullName>
    </submittedName>
</protein>
<dbReference type="PROSITE" id="PS51257">
    <property type="entry name" value="PROKAR_LIPOPROTEIN"/>
    <property type="match status" value="1"/>
</dbReference>